<dbReference type="EMBL" id="FOXR01000007">
    <property type="protein sequence ID" value="SFP95363.1"/>
    <property type="molecule type" value="Genomic_DNA"/>
</dbReference>
<organism evidence="1 2">
    <name type="scientific">Caldicoprobacter faecalis</name>
    <dbReference type="NCBI Taxonomy" id="937334"/>
    <lineage>
        <taxon>Bacteria</taxon>
        <taxon>Bacillati</taxon>
        <taxon>Bacillota</taxon>
        <taxon>Clostridia</taxon>
        <taxon>Caldicoprobacterales</taxon>
        <taxon>Caldicoprobacteraceae</taxon>
        <taxon>Caldicoprobacter</taxon>
    </lineage>
</organism>
<dbReference type="AlphaFoldDB" id="A0A1I5UJ97"/>
<name>A0A1I5UJ97_9FIRM</name>
<reference evidence="1 2" key="1">
    <citation type="submission" date="2016-10" db="EMBL/GenBank/DDBJ databases">
        <authorList>
            <person name="de Groot N.N."/>
        </authorList>
    </citation>
    <scope>NUCLEOTIDE SEQUENCE [LARGE SCALE GENOMIC DNA]</scope>
    <source>
        <strain evidence="1 2">DSM 20678</strain>
    </source>
</reference>
<evidence type="ECO:0000313" key="1">
    <source>
        <dbReference type="EMBL" id="SFP95363.1"/>
    </source>
</evidence>
<gene>
    <name evidence="1" type="ORF">SAMN05444406_10761</name>
</gene>
<sequence>MIKFHQRFKYDSRTVERTNKRLFVNYSIEDARPRSNMMKFAMATFAAVNIHLDAWGKHTNFSFVDTFIEAT</sequence>
<protein>
    <submittedName>
        <fullName evidence="1">Uncharacterized protein</fullName>
    </submittedName>
</protein>
<proteinExistence type="predicted"/>
<keyword evidence="2" id="KW-1185">Reference proteome</keyword>
<dbReference type="Proteomes" id="UP000198577">
    <property type="component" value="Unassembled WGS sequence"/>
</dbReference>
<accession>A0A1I5UJ97</accession>
<evidence type="ECO:0000313" key="2">
    <source>
        <dbReference type="Proteomes" id="UP000198577"/>
    </source>
</evidence>